<dbReference type="EMBL" id="KL367553">
    <property type="protein sequence ID" value="KFD64634.1"/>
    <property type="molecule type" value="Genomic_DNA"/>
</dbReference>
<evidence type="ECO:0000313" key="4">
    <source>
        <dbReference type="Proteomes" id="UP000030764"/>
    </source>
</evidence>
<dbReference type="Proteomes" id="UP000030758">
    <property type="component" value="Unassembled WGS sequence"/>
</dbReference>
<feature type="region of interest" description="Disordered" evidence="1">
    <location>
        <begin position="1"/>
        <end position="41"/>
    </location>
</feature>
<gene>
    <name evidence="2" type="ORF">M513_11234</name>
    <name evidence="3" type="ORF">M514_11234</name>
</gene>
<keyword evidence="4" id="KW-1185">Reference proteome</keyword>
<dbReference type="AlphaFoldDB" id="A0A085N588"/>
<feature type="compositionally biased region" description="Basic and acidic residues" evidence="1">
    <location>
        <begin position="1"/>
        <end position="13"/>
    </location>
</feature>
<evidence type="ECO:0000313" key="2">
    <source>
        <dbReference type="EMBL" id="KFD47881.1"/>
    </source>
</evidence>
<dbReference type="EMBL" id="KL363311">
    <property type="protein sequence ID" value="KFD47881.1"/>
    <property type="molecule type" value="Genomic_DNA"/>
</dbReference>
<evidence type="ECO:0000313" key="3">
    <source>
        <dbReference type="EMBL" id="KFD64634.1"/>
    </source>
</evidence>
<protein>
    <submittedName>
        <fullName evidence="3">Uncharacterized protein</fullName>
    </submittedName>
</protein>
<sequence length="78" mass="8923">MTHDDGVRVEMGDKATNGQLKPSRRPYGSKEANSRNVDARTLSRCQQPMLWLLVIEMQHLPPSRRDTKHVSSTLQDHI</sequence>
<name>A0A085N588_9BILA</name>
<evidence type="ECO:0000256" key="1">
    <source>
        <dbReference type="SAM" id="MobiDB-lite"/>
    </source>
</evidence>
<proteinExistence type="predicted"/>
<reference evidence="3 4" key="1">
    <citation type="journal article" date="2014" name="Nat. Genet.">
        <title>Genome and transcriptome of the porcine whipworm Trichuris suis.</title>
        <authorList>
            <person name="Jex A.R."/>
            <person name="Nejsum P."/>
            <person name="Schwarz E.M."/>
            <person name="Hu L."/>
            <person name="Young N.D."/>
            <person name="Hall R.S."/>
            <person name="Korhonen P.K."/>
            <person name="Liao S."/>
            <person name="Thamsborg S."/>
            <person name="Xia J."/>
            <person name="Xu P."/>
            <person name="Wang S."/>
            <person name="Scheerlinck J.P."/>
            <person name="Hofmann A."/>
            <person name="Sternberg P.W."/>
            <person name="Wang J."/>
            <person name="Gasser R.B."/>
        </authorList>
    </citation>
    <scope>NUCLEOTIDE SEQUENCE [LARGE SCALE GENOMIC DNA]</scope>
    <source>
        <strain evidence="3">DCEP-RM93F</strain>
        <strain evidence="2">DCEP-RM93M</strain>
    </source>
</reference>
<dbReference type="Proteomes" id="UP000030764">
    <property type="component" value="Unassembled WGS sequence"/>
</dbReference>
<organism evidence="3">
    <name type="scientific">Trichuris suis</name>
    <name type="common">pig whipworm</name>
    <dbReference type="NCBI Taxonomy" id="68888"/>
    <lineage>
        <taxon>Eukaryota</taxon>
        <taxon>Metazoa</taxon>
        <taxon>Ecdysozoa</taxon>
        <taxon>Nematoda</taxon>
        <taxon>Enoplea</taxon>
        <taxon>Dorylaimia</taxon>
        <taxon>Trichinellida</taxon>
        <taxon>Trichuridae</taxon>
        <taxon>Trichuris</taxon>
    </lineage>
</organism>
<accession>A0A085N588</accession>